<proteinExistence type="inferred from homology"/>
<organism evidence="3">
    <name type="scientific">hydrocarbon metagenome</name>
    <dbReference type="NCBI Taxonomy" id="938273"/>
    <lineage>
        <taxon>unclassified sequences</taxon>
        <taxon>metagenomes</taxon>
        <taxon>ecological metagenomes</taxon>
    </lineage>
</organism>
<sequence length="297" mass="32207">MLVLSGGTGTPKLLRGLKELVLPQELSVAVNTAEDLWISGNYISPDIDSVLYTLADMIDEKRWWGIKGDRTLTHDFLLMMGVDEKLTIGDKDRAVHIFRSNLLRRGVKLSLTTEAIANALGVMQRVVPMTDDIVSTVIGTPEGMMHFQDFWASLKGRPRVESVTFTGLEEALPCQGFLDLLEREETVIIGPSNPVTSIGPILALAGVRDRLKKKKVVAISPFVGNKPVSGPAAKLMEARGVPASDEGVAALLGKVDIFVVDGKSDYTGDCVRMKTLMRTKNESLAMAKGLLDLIGCS</sequence>
<dbReference type="NCBIfam" id="TIGR01819">
    <property type="entry name" value="F420_cofD"/>
    <property type="match status" value="1"/>
</dbReference>
<dbReference type="HAMAP" id="MF_01257">
    <property type="entry name" value="CofD"/>
    <property type="match status" value="1"/>
</dbReference>
<keyword evidence="1 3" id="KW-0808">Transferase</keyword>
<comment type="caution">
    <text evidence="3">The sequence shown here is derived from an EMBL/GenBank/DDBJ whole genome shotgun (WGS) entry which is preliminary data.</text>
</comment>
<name>A0A0W8F7J2_9ZZZZ</name>
<dbReference type="GO" id="GO:0000287">
    <property type="term" value="F:magnesium ion binding"/>
    <property type="evidence" value="ECO:0007669"/>
    <property type="project" value="InterPro"/>
</dbReference>
<dbReference type="Gene3D" id="3.40.50.10680">
    <property type="entry name" value="CofD-like domains"/>
    <property type="match status" value="1"/>
</dbReference>
<evidence type="ECO:0000256" key="1">
    <source>
        <dbReference type="ARBA" id="ARBA00022679"/>
    </source>
</evidence>
<keyword evidence="2" id="KW-0460">Magnesium</keyword>
<dbReference type="InterPro" id="IPR002882">
    <property type="entry name" value="CofD"/>
</dbReference>
<reference evidence="3" key="1">
    <citation type="journal article" date="2015" name="Proc. Natl. Acad. Sci. U.S.A.">
        <title>Networks of energetic and metabolic interactions define dynamics in microbial communities.</title>
        <authorList>
            <person name="Embree M."/>
            <person name="Liu J.K."/>
            <person name="Al-Bassam M.M."/>
            <person name="Zengler K."/>
        </authorList>
    </citation>
    <scope>NUCLEOTIDE SEQUENCE</scope>
</reference>
<dbReference type="PANTHER" id="PTHR43007">
    <property type="entry name" value="2-PHOSPHO-L-LACTATE TRANSFERASE"/>
    <property type="match status" value="1"/>
</dbReference>
<evidence type="ECO:0000313" key="3">
    <source>
        <dbReference type="EMBL" id="KUG16854.1"/>
    </source>
</evidence>
<dbReference type="Pfam" id="PF01933">
    <property type="entry name" value="CofD"/>
    <property type="match status" value="1"/>
</dbReference>
<dbReference type="EMBL" id="LNQE01001478">
    <property type="protein sequence ID" value="KUG16854.1"/>
    <property type="molecule type" value="Genomic_DNA"/>
</dbReference>
<dbReference type="AlphaFoldDB" id="A0A0W8F7J2"/>
<gene>
    <name evidence="3" type="ORF">ASZ90_013487</name>
</gene>
<dbReference type="GO" id="GO:0043743">
    <property type="term" value="F:LPPG:FO 2-phospho-L-lactate transferase activity"/>
    <property type="evidence" value="ECO:0007669"/>
    <property type="project" value="InterPro"/>
</dbReference>
<protein>
    <submittedName>
        <fullName evidence="3">Lactyl (2) diphospho-(5') guanosine:7,8-didemethyl-8-hydroxy-5-deazariboflavin 2-phospho-l-lactate transferase</fullName>
    </submittedName>
</protein>
<dbReference type="InterPro" id="IPR010115">
    <property type="entry name" value="FbiA/CofD"/>
</dbReference>
<dbReference type="CDD" id="cd07186">
    <property type="entry name" value="CofD_like"/>
    <property type="match status" value="1"/>
</dbReference>
<evidence type="ECO:0000256" key="2">
    <source>
        <dbReference type="ARBA" id="ARBA00022842"/>
    </source>
</evidence>
<dbReference type="InterPro" id="IPR038136">
    <property type="entry name" value="CofD-like_dom_sf"/>
</dbReference>
<dbReference type="SUPFAM" id="SSF142338">
    <property type="entry name" value="CofD-like"/>
    <property type="match status" value="1"/>
</dbReference>
<dbReference type="PANTHER" id="PTHR43007:SF1">
    <property type="entry name" value="2-PHOSPHO-L-LACTATE TRANSFERASE"/>
    <property type="match status" value="1"/>
</dbReference>
<dbReference type="Gene3D" id="1.10.8.240">
    <property type="entry name" value="CofD-like domain"/>
    <property type="match status" value="1"/>
</dbReference>
<accession>A0A0W8F7J2</accession>